<accession>X7ZBK2</accession>
<evidence type="ECO:0000313" key="1">
    <source>
        <dbReference type="EMBL" id="EUA15965.1"/>
    </source>
</evidence>
<name>X7ZBK2_MYCXE</name>
<reference evidence="1" key="1">
    <citation type="submission" date="2014-01" db="EMBL/GenBank/DDBJ databases">
        <authorList>
            <person name="Brown-Elliot B."/>
            <person name="Wallace R."/>
            <person name="Lenaerts A."/>
            <person name="Ordway D."/>
            <person name="DeGroote M.A."/>
            <person name="Parker T."/>
            <person name="Sizemore C."/>
            <person name="Tallon L.J."/>
            <person name="Sadzewicz L.K."/>
            <person name="Sengamalay N."/>
            <person name="Fraser C.M."/>
            <person name="Hine E."/>
            <person name="Shefchek K.A."/>
            <person name="Das S.P."/>
            <person name="Tettelin H."/>
        </authorList>
    </citation>
    <scope>NUCLEOTIDE SEQUENCE [LARGE SCALE GENOMIC DNA]</scope>
    <source>
        <strain evidence="1">4042</strain>
    </source>
</reference>
<dbReference type="AlphaFoldDB" id="X7ZBK2"/>
<sequence length="45" mass="4816">MKIGQLCILRLTSPPSTHTAVPGGFEVPGPAGPTPSRYYQNFIQS</sequence>
<dbReference type="PATRIC" id="fig|1299334.3.peg.8210"/>
<protein>
    <submittedName>
        <fullName evidence="1">Uncharacterized protein</fullName>
    </submittedName>
</protein>
<gene>
    <name evidence="1" type="ORF">I553_0939</name>
</gene>
<dbReference type="EMBL" id="JAOB01000080">
    <property type="protein sequence ID" value="EUA15965.1"/>
    <property type="molecule type" value="Genomic_DNA"/>
</dbReference>
<organism evidence="1">
    <name type="scientific">Mycobacterium xenopi 4042</name>
    <dbReference type="NCBI Taxonomy" id="1299334"/>
    <lineage>
        <taxon>Bacteria</taxon>
        <taxon>Bacillati</taxon>
        <taxon>Actinomycetota</taxon>
        <taxon>Actinomycetes</taxon>
        <taxon>Mycobacteriales</taxon>
        <taxon>Mycobacteriaceae</taxon>
        <taxon>Mycobacterium</taxon>
    </lineage>
</organism>
<proteinExistence type="predicted"/>
<comment type="caution">
    <text evidence="1">The sequence shown here is derived from an EMBL/GenBank/DDBJ whole genome shotgun (WGS) entry which is preliminary data.</text>
</comment>